<organism evidence="2 3">
    <name type="scientific">Leptospira ryugenii</name>
    <dbReference type="NCBI Taxonomy" id="1917863"/>
    <lineage>
        <taxon>Bacteria</taxon>
        <taxon>Pseudomonadati</taxon>
        <taxon>Spirochaetota</taxon>
        <taxon>Spirochaetia</taxon>
        <taxon>Leptospirales</taxon>
        <taxon>Leptospiraceae</taxon>
        <taxon>Leptospira</taxon>
    </lineage>
</organism>
<dbReference type="InterPro" id="IPR003607">
    <property type="entry name" value="HD/PDEase_dom"/>
</dbReference>
<dbReference type="Proteomes" id="UP000245133">
    <property type="component" value="Unassembled WGS sequence"/>
</dbReference>
<dbReference type="RefSeq" id="WP_108978289.1">
    <property type="nucleotide sequence ID" value="NZ_BFBB01000009.1"/>
</dbReference>
<dbReference type="Pfam" id="PF08668">
    <property type="entry name" value="HDOD"/>
    <property type="match status" value="1"/>
</dbReference>
<evidence type="ECO:0000313" key="3">
    <source>
        <dbReference type="Proteomes" id="UP000245133"/>
    </source>
</evidence>
<evidence type="ECO:0000313" key="2">
    <source>
        <dbReference type="EMBL" id="GBF51901.1"/>
    </source>
</evidence>
<dbReference type="SUPFAM" id="SSF55874">
    <property type="entry name" value="ATPase domain of HSP90 chaperone/DNA topoisomerase II/histidine kinase"/>
    <property type="match status" value="1"/>
</dbReference>
<proteinExistence type="predicted"/>
<dbReference type="InterPro" id="IPR052340">
    <property type="entry name" value="RNase_Y/CdgJ"/>
</dbReference>
<sequence>MPDSPLVAFQEEFLSGKPAQKDYVHFSEVNCHDLDLWIGRICRSVSLEFLHEILFTILNELLVNGCKANAKRVFFREKSLNLQEPSDYKKGISLFKFQFGHHRTELFRQLENTEYLVNVIAKNHPQYLEFKVSNNAKILEEERNRINQRILASEKYKNINDAYKESVDSEESSGLGIVLIHILLRNSGVKEKFFELKTEEHLTTVTVRIPKLLLPIDSQTKIRNILTQEVESLPPLSAHIQHLIREVKKKDSDWHPLAEEVKREPAVTAEILKIANSPLFGAHQKVILMEEALKRIGLKNLESILLTLGARKILNGKYDKQIAIWSHSFKVSLYVRFLGEQIHTYAKFAEVASVSGLLHDIGRMVLLSLDLSLVDQIRVLKSEDNTQLSEWVEEYTLGITHSEIGYMIGKKWNFPEEILDVIRFHHKPWLCRTSNEVYCRLVYLSDIMASTHRGKGNYYTIEPEVLSTFGIYDEKSFQELLAHLKRKYESKKEEYERILS</sequence>
<accession>A0A2P2E4U1</accession>
<dbReference type="CDD" id="cd00077">
    <property type="entry name" value="HDc"/>
    <property type="match status" value="1"/>
</dbReference>
<dbReference type="InterPro" id="IPR036890">
    <property type="entry name" value="HATPase_C_sf"/>
</dbReference>
<dbReference type="PANTHER" id="PTHR33525:SF3">
    <property type="entry name" value="RIBONUCLEASE Y"/>
    <property type="match status" value="1"/>
</dbReference>
<dbReference type="PROSITE" id="PS51833">
    <property type="entry name" value="HDOD"/>
    <property type="match status" value="1"/>
</dbReference>
<evidence type="ECO:0000259" key="1">
    <source>
        <dbReference type="PROSITE" id="PS51833"/>
    </source>
</evidence>
<dbReference type="OrthoDB" id="355331at2"/>
<dbReference type="PANTHER" id="PTHR33525">
    <property type="match status" value="1"/>
</dbReference>
<protein>
    <submittedName>
        <fullName evidence="2">HDOD domain protein</fullName>
    </submittedName>
</protein>
<gene>
    <name evidence="2" type="ORF">LPTSP4_34390</name>
</gene>
<dbReference type="InterPro" id="IPR013976">
    <property type="entry name" value="HDOD"/>
</dbReference>
<dbReference type="EMBL" id="BFBB01000009">
    <property type="protein sequence ID" value="GBF51901.1"/>
    <property type="molecule type" value="Genomic_DNA"/>
</dbReference>
<keyword evidence="3" id="KW-1185">Reference proteome</keyword>
<dbReference type="SUPFAM" id="SSF109604">
    <property type="entry name" value="HD-domain/PDEase-like"/>
    <property type="match status" value="1"/>
</dbReference>
<reference evidence="2 3" key="1">
    <citation type="submission" date="2018-02" db="EMBL/GenBank/DDBJ databases">
        <title>Novel Leptospira species isolated from soil and water in Japan.</title>
        <authorList>
            <person name="Nakao R."/>
            <person name="Masuzawa T."/>
        </authorList>
    </citation>
    <scope>NUCLEOTIDE SEQUENCE [LARGE SCALE GENOMIC DNA]</scope>
    <source>
        <strain evidence="2 3">YH101</strain>
    </source>
</reference>
<name>A0A2P2E4U1_9LEPT</name>
<dbReference type="Gene3D" id="1.10.3210.10">
    <property type="entry name" value="Hypothetical protein af1432"/>
    <property type="match status" value="1"/>
</dbReference>
<comment type="caution">
    <text evidence="2">The sequence shown here is derived from an EMBL/GenBank/DDBJ whole genome shotgun (WGS) entry which is preliminary data.</text>
</comment>
<dbReference type="AlphaFoldDB" id="A0A2P2E4U1"/>
<feature type="domain" description="HDOD" evidence="1">
    <location>
        <begin position="233"/>
        <end position="428"/>
    </location>
</feature>